<dbReference type="Proteomes" id="UP000189299">
    <property type="component" value="Unassembled WGS sequence"/>
</dbReference>
<proteinExistence type="predicted"/>
<evidence type="ECO:0000313" key="4">
    <source>
        <dbReference type="Proteomes" id="UP000189299"/>
    </source>
</evidence>
<feature type="domain" description="Rv2525c-like glycoside hydrolase-like" evidence="2">
    <location>
        <begin position="311"/>
        <end position="475"/>
    </location>
</feature>
<sequence length="746" mass="81669">MDKKAKQTRDPWVLEVQQWLNETYGNVAGFGSVPEDGYTGWNTIYGLIRAVQHELGITTLVDNFGATTSALWDKEVTPNLINTYESNFVKLIDGAFRCKGMGTGKFNTIYTTDNDNAIKQLKIAAGFESVNSTLDSTWAKALFDMSAFVLVPSGDATIRSMQQGLNREYWQYTGILPCDGVYQRQTNTALIYGLQAEIGMDTNTANGNYGPGTEAGTPVLNQGDIGPFVRILQYGLYVNGYNKQGDFSGNFTSYIAEQILAFRQFMVLPPYNQTSDLTVMKGLLTSNGNTNRSAEAFDTSTILTKETAEGLKSQGFSIVGRYLTGTVGTGADERDKSLSFEEIEAITQVGLAIFPIYQDGGWYESYFTQDQSLKDGKMAIEAAYNLGFPLGTTIYFACDVDIQDGNIPGTVLPYFAGVWSILSSDQTYNVGVYGTRNVCQKIIDASYATQAFVSNMSSGFSGNLGFPMPKQWAFDQFIELTTAGVGIDKVAVSGRDRGISSFSVSPEAIAKRELLKLYKNFGVAETAFEFEQEVRIEPAPNYVVYLKPHMEWSISGEEYGISVLVKDKKVDMSPYYNEITDSIVEYSEYLKGDTKSFEDVINELGPKVDNGAIAVGLATKEGLIGTRILMTFEKELKHGDHEITSKFQLEIEIYLRPLVDSPLPDPVYQDVVEQLKNGTFEWDTKLIVGVLVSTTAVVLLYAYGSAIIGAIGAIIVGITGSISTVVAALAVIGITLMGIYSHFIGA</sequence>
<keyword evidence="1" id="KW-0812">Transmembrane</keyword>
<protein>
    <recommendedName>
        <fullName evidence="2">Rv2525c-like glycoside hydrolase-like domain-containing protein</fullName>
    </recommendedName>
</protein>
<dbReference type="SUPFAM" id="SSF51445">
    <property type="entry name" value="(Trans)glycosidases"/>
    <property type="match status" value="1"/>
</dbReference>
<dbReference type="InterPro" id="IPR015020">
    <property type="entry name" value="Rv2525c-like_Glyco_Hydro-like"/>
</dbReference>
<reference evidence="3 4" key="1">
    <citation type="submission" date="2016-12" db="EMBL/GenBank/DDBJ databases">
        <authorList>
            <person name="Song W.-J."/>
            <person name="Kurnit D.M."/>
        </authorList>
    </citation>
    <scope>NUCLEOTIDE SEQUENCE [LARGE SCALE GENOMIC DNA]</scope>
    <source>
        <strain evidence="3 4">CGB1038-1_S1</strain>
    </source>
</reference>
<name>A0A1V2UJ97_ENTMU</name>
<gene>
    <name evidence="3" type="ORF">BTN92_08395</name>
</gene>
<feature type="transmembrane region" description="Helical" evidence="1">
    <location>
        <begin position="710"/>
        <end position="740"/>
    </location>
</feature>
<dbReference type="CDD" id="cd06418">
    <property type="entry name" value="GH25_BacA-like"/>
    <property type="match status" value="1"/>
</dbReference>
<dbReference type="Gene3D" id="3.20.20.80">
    <property type="entry name" value="Glycosidases"/>
    <property type="match status" value="1"/>
</dbReference>
<dbReference type="AlphaFoldDB" id="A0A1V2UJ97"/>
<organism evidence="3 4">
    <name type="scientific">Enterococcus mundtii</name>
    <dbReference type="NCBI Taxonomy" id="53346"/>
    <lineage>
        <taxon>Bacteria</taxon>
        <taxon>Bacillati</taxon>
        <taxon>Bacillota</taxon>
        <taxon>Bacilli</taxon>
        <taxon>Lactobacillales</taxon>
        <taxon>Enterococcaceae</taxon>
        <taxon>Enterococcus</taxon>
    </lineage>
</organism>
<dbReference type="Pfam" id="PF08924">
    <property type="entry name" value="Rv2525c_GlyHyd-like"/>
    <property type="match status" value="1"/>
</dbReference>
<keyword evidence="1" id="KW-0472">Membrane</keyword>
<comment type="caution">
    <text evidence="3">The sequence shown here is derived from an EMBL/GenBank/DDBJ whole genome shotgun (WGS) entry which is preliminary data.</text>
</comment>
<dbReference type="InterPro" id="IPR017853">
    <property type="entry name" value="GH"/>
</dbReference>
<accession>A0A1V2UJ97</accession>
<keyword evidence="1" id="KW-1133">Transmembrane helix</keyword>
<dbReference type="OrthoDB" id="1795295at2"/>
<dbReference type="RefSeq" id="WP_077151595.1">
    <property type="nucleotide sequence ID" value="NZ_CABMMO010000007.1"/>
</dbReference>
<evidence type="ECO:0000313" key="3">
    <source>
        <dbReference type="EMBL" id="ONN43078.1"/>
    </source>
</evidence>
<evidence type="ECO:0000259" key="2">
    <source>
        <dbReference type="Pfam" id="PF08924"/>
    </source>
</evidence>
<evidence type="ECO:0000256" key="1">
    <source>
        <dbReference type="SAM" id="Phobius"/>
    </source>
</evidence>
<dbReference type="EMBL" id="MSTR01000007">
    <property type="protein sequence ID" value="ONN43078.1"/>
    <property type="molecule type" value="Genomic_DNA"/>
</dbReference>